<reference evidence="2 3" key="1">
    <citation type="submission" date="2016-11" db="EMBL/GenBank/DDBJ databases">
        <title>Whole genomes of Flavobacteriaceae.</title>
        <authorList>
            <person name="Stine C."/>
            <person name="Li C."/>
            <person name="Tadesse D."/>
        </authorList>
    </citation>
    <scope>NUCLEOTIDE SEQUENCE [LARGE SCALE GENOMIC DNA]</scope>
    <source>
        <strain evidence="2 3">DSM 18292</strain>
    </source>
</reference>
<gene>
    <name evidence="2" type="ORF">B0A66_14935</name>
</gene>
<evidence type="ECO:0000313" key="3">
    <source>
        <dbReference type="Proteomes" id="UP000198345"/>
    </source>
</evidence>
<keyword evidence="1" id="KW-0812">Transmembrane</keyword>
<dbReference type="Proteomes" id="UP000198345">
    <property type="component" value="Unassembled WGS sequence"/>
</dbReference>
<keyword evidence="3" id="KW-1185">Reference proteome</keyword>
<name>A0A226H4A5_9FLAO</name>
<comment type="caution">
    <text evidence="2">The sequence shown here is derived from an EMBL/GenBank/DDBJ whole genome shotgun (WGS) entry which is preliminary data.</text>
</comment>
<keyword evidence="1" id="KW-0472">Membrane</keyword>
<keyword evidence="1" id="KW-1133">Transmembrane helix</keyword>
<organism evidence="2 3">
    <name type="scientific">Flavobacterium hercynium</name>
    <dbReference type="NCBI Taxonomy" id="387094"/>
    <lineage>
        <taxon>Bacteria</taxon>
        <taxon>Pseudomonadati</taxon>
        <taxon>Bacteroidota</taxon>
        <taxon>Flavobacteriia</taxon>
        <taxon>Flavobacteriales</taxon>
        <taxon>Flavobacteriaceae</taxon>
        <taxon>Flavobacterium</taxon>
    </lineage>
</organism>
<dbReference type="EMBL" id="MUGW01000030">
    <property type="protein sequence ID" value="OXA88698.1"/>
    <property type="molecule type" value="Genomic_DNA"/>
</dbReference>
<dbReference type="AlphaFoldDB" id="A0A226H4A5"/>
<sequence length="261" mass="30316">MKKSIKFLLLFLIITCGAIIIYVFSIKKEEQLHDFRYYDPKTHLLSVSQFVIRNNDSIFQGKFTTYNEKGTKIAEANFIEGHVEGKCINYFENGKIESIQYKRKGDIKEESFWYYPNGIVEKYALYNPLGGLIFTAKYDQNGEIESYKGSPQIEVYQYKFANKKKFNIKNDQYLKVGDILKHTYVLGNIPYTKRSLKIENLAIPNNKVKRTITKNSTVEINVEEVLVKKGVNTIRTIVEYKFNDKTTPTLTDTISFNVTVN</sequence>
<accession>A0A226H4A5</accession>
<dbReference type="OrthoDB" id="1331719at2"/>
<evidence type="ECO:0000313" key="2">
    <source>
        <dbReference type="EMBL" id="OXA88698.1"/>
    </source>
</evidence>
<dbReference type="RefSeq" id="WP_089050656.1">
    <property type="nucleotide sequence ID" value="NZ_FXTV01000018.1"/>
</dbReference>
<evidence type="ECO:0008006" key="4">
    <source>
        <dbReference type="Google" id="ProtNLM"/>
    </source>
</evidence>
<evidence type="ECO:0000256" key="1">
    <source>
        <dbReference type="SAM" id="Phobius"/>
    </source>
</evidence>
<protein>
    <recommendedName>
        <fullName evidence="4">MORN repeat protein</fullName>
    </recommendedName>
</protein>
<feature type="transmembrane region" description="Helical" evidence="1">
    <location>
        <begin position="7"/>
        <end position="26"/>
    </location>
</feature>
<dbReference type="SUPFAM" id="SSF82185">
    <property type="entry name" value="Histone H3 K4-specific methyltransferase SET7/9 N-terminal domain"/>
    <property type="match status" value="1"/>
</dbReference>
<dbReference type="Gene3D" id="3.90.930.1">
    <property type="match status" value="1"/>
</dbReference>
<proteinExistence type="predicted"/>